<dbReference type="PRINTS" id="PR00080">
    <property type="entry name" value="SDRFAMILY"/>
</dbReference>
<accession>A0ABP8NRK5</accession>
<name>A0ABP8NRK5_9BACT</name>
<dbReference type="Gene3D" id="3.40.50.720">
    <property type="entry name" value="NAD(P)-binding Rossmann-like Domain"/>
    <property type="match status" value="1"/>
</dbReference>
<reference evidence="6" key="1">
    <citation type="journal article" date="2019" name="Int. J. Syst. Evol. Microbiol.">
        <title>The Global Catalogue of Microorganisms (GCM) 10K type strain sequencing project: providing services to taxonomists for standard genome sequencing and annotation.</title>
        <authorList>
            <consortium name="The Broad Institute Genomics Platform"/>
            <consortium name="The Broad Institute Genome Sequencing Center for Infectious Disease"/>
            <person name="Wu L."/>
            <person name="Ma J."/>
        </authorList>
    </citation>
    <scope>NUCLEOTIDE SEQUENCE [LARGE SCALE GENOMIC DNA]</scope>
    <source>
        <strain evidence="6">JCM 17927</strain>
    </source>
</reference>
<dbReference type="Proteomes" id="UP001501175">
    <property type="component" value="Unassembled WGS sequence"/>
</dbReference>
<dbReference type="SUPFAM" id="SSF51735">
    <property type="entry name" value="NAD(P)-binding Rossmann-fold domains"/>
    <property type="match status" value="1"/>
</dbReference>
<evidence type="ECO:0000313" key="6">
    <source>
        <dbReference type="Proteomes" id="UP001501175"/>
    </source>
</evidence>
<dbReference type="Pfam" id="PF00106">
    <property type="entry name" value="adh_short"/>
    <property type="match status" value="1"/>
</dbReference>
<feature type="transmembrane region" description="Helical" evidence="4">
    <location>
        <begin position="279"/>
        <end position="300"/>
    </location>
</feature>
<organism evidence="5 6">
    <name type="scientific">Nibrella saemangeumensis</name>
    <dbReference type="NCBI Taxonomy" id="1084526"/>
    <lineage>
        <taxon>Bacteria</taxon>
        <taxon>Pseudomonadati</taxon>
        <taxon>Bacteroidota</taxon>
        <taxon>Cytophagia</taxon>
        <taxon>Cytophagales</taxon>
        <taxon>Spirosomataceae</taxon>
        <taxon>Nibrella</taxon>
    </lineage>
</organism>
<keyword evidence="6" id="KW-1185">Reference proteome</keyword>
<dbReference type="PANTHER" id="PTHR44196">
    <property type="entry name" value="DEHYDROGENASE/REDUCTASE SDR FAMILY MEMBER 7B"/>
    <property type="match status" value="1"/>
</dbReference>
<protein>
    <submittedName>
        <fullName evidence="5">SDR family oxidoreductase</fullName>
    </submittedName>
</protein>
<keyword evidence="4" id="KW-1133">Transmembrane helix</keyword>
<gene>
    <name evidence="5" type="ORF">GCM10023189_57770</name>
</gene>
<dbReference type="InterPro" id="IPR020904">
    <property type="entry name" value="Sc_DH/Rdtase_CS"/>
</dbReference>
<dbReference type="InterPro" id="IPR036291">
    <property type="entry name" value="NAD(P)-bd_dom_sf"/>
</dbReference>
<evidence type="ECO:0000256" key="1">
    <source>
        <dbReference type="ARBA" id="ARBA00006484"/>
    </source>
</evidence>
<comment type="similarity">
    <text evidence="1 3">Belongs to the short-chain dehydrogenases/reductases (SDR) family.</text>
</comment>
<dbReference type="PANTHER" id="PTHR44196:SF2">
    <property type="entry name" value="SHORT-CHAIN DEHYDROGENASE-RELATED"/>
    <property type="match status" value="1"/>
</dbReference>
<dbReference type="PRINTS" id="PR00081">
    <property type="entry name" value="GDHRDH"/>
</dbReference>
<dbReference type="RefSeq" id="WP_345249784.1">
    <property type="nucleotide sequence ID" value="NZ_BAABHD010000084.1"/>
</dbReference>
<dbReference type="CDD" id="cd05233">
    <property type="entry name" value="SDR_c"/>
    <property type="match status" value="1"/>
</dbReference>
<keyword evidence="4" id="KW-0472">Membrane</keyword>
<evidence type="ECO:0000256" key="2">
    <source>
        <dbReference type="ARBA" id="ARBA00023002"/>
    </source>
</evidence>
<evidence type="ECO:0000256" key="4">
    <source>
        <dbReference type="SAM" id="Phobius"/>
    </source>
</evidence>
<dbReference type="InterPro" id="IPR002347">
    <property type="entry name" value="SDR_fam"/>
</dbReference>
<proteinExistence type="inferred from homology"/>
<keyword evidence="2" id="KW-0560">Oxidoreductase</keyword>
<evidence type="ECO:0000256" key="3">
    <source>
        <dbReference type="RuleBase" id="RU000363"/>
    </source>
</evidence>
<dbReference type="EMBL" id="BAABHD010000084">
    <property type="protein sequence ID" value="GAA4469944.1"/>
    <property type="molecule type" value="Genomic_DNA"/>
</dbReference>
<dbReference type="PROSITE" id="PS00061">
    <property type="entry name" value="ADH_SHORT"/>
    <property type="match status" value="1"/>
</dbReference>
<sequence>MESQTGKTALITGATSGIGLELARLFAQDGYNLVLVARHDDSLRGVASDFEQQYNIRTTTIAKDLMEASAPEEIYQETKQQGLTIDVLVNNAGMGEYGKFATETDLQKELSIIQLNATSLVHLTKLYLKEMVERNEGKILMLASVVSAIPNPLMAVYGATKSFIYSFAEALRNELKDTNVTVTALMPGATDTDFFNKAGAQNARVTDSGLADPAKVAKDGYDALMQGKDKVVSGFKNKMQVAMSHVLPDTVVSEAMRKMMNEKGYEEEEDEESESLTPLAIGLGIATVVLAAGIFLTASSKNANWYEKRRYKQKLQSLTNALTPSLN</sequence>
<comment type="caution">
    <text evidence="5">The sequence shown here is derived from an EMBL/GenBank/DDBJ whole genome shotgun (WGS) entry which is preliminary data.</text>
</comment>
<keyword evidence="4" id="KW-0812">Transmembrane</keyword>
<evidence type="ECO:0000313" key="5">
    <source>
        <dbReference type="EMBL" id="GAA4469944.1"/>
    </source>
</evidence>